<proteinExistence type="predicted"/>
<accession>A0A3G4ZVN8</accession>
<reference evidence="1" key="1">
    <citation type="submission" date="2018-10" db="EMBL/GenBank/DDBJ databases">
        <title>Hidden diversity of soil giant viruses.</title>
        <authorList>
            <person name="Schulz F."/>
            <person name="Alteio L."/>
            <person name="Goudeau D."/>
            <person name="Ryan E.M."/>
            <person name="Malmstrom R.R."/>
            <person name="Blanchard J."/>
            <person name="Woyke T."/>
        </authorList>
    </citation>
    <scope>NUCLEOTIDE SEQUENCE</scope>
    <source>
        <strain evidence="1">EDV1</strain>
    </source>
</reference>
<evidence type="ECO:0000313" key="1">
    <source>
        <dbReference type="EMBL" id="AYV78404.1"/>
    </source>
</evidence>
<protein>
    <submittedName>
        <fullName evidence="1">Uncharacterized protein</fullName>
    </submittedName>
</protein>
<name>A0A3G4ZVN8_9VIRU</name>
<sequence length="148" mass="17591">MGCESSNDYVLNQYVISDTIAYNRRNKSWNDRQALDSVTYILNKNSSMYLKIKKKCNINMHPYDIVKKIFDIMPYYLKMENIHYIHATLFEIADDVDNSLTTDTVFDIIKLFVLTIKNKESVKNVNCIDIEYLEWEKQSQKIINSYYD</sequence>
<gene>
    <name evidence="1" type="ORF">Edafosvirus12_3</name>
</gene>
<dbReference type="EMBL" id="MK072077">
    <property type="protein sequence ID" value="AYV78404.1"/>
    <property type="molecule type" value="Genomic_DNA"/>
</dbReference>
<organism evidence="1">
    <name type="scientific">Edafosvirus sp</name>
    <dbReference type="NCBI Taxonomy" id="2487765"/>
    <lineage>
        <taxon>Viruses</taxon>
        <taxon>Varidnaviria</taxon>
        <taxon>Bamfordvirae</taxon>
        <taxon>Nucleocytoviricota</taxon>
        <taxon>Megaviricetes</taxon>
        <taxon>Imitervirales</taxon>
        <taxon>Mimiviridae</taxon>
        <taxon>Klosneuvirinae</taxon>
    </lineage>
</organism>